<feature type="signal peptide" evidence="1">
    <location>
        <begin position="1"/>
        <end position="25"/>
    </location>
</feature>
<name>A0A4R6R250_9BURK</name>
<gene>
    <name evidence="2" type="ORF">EV672_11275</name>
</gene>
<evidence type="ECO:0000313" key="2">
    <source>
        <dbReference type="EMBL" id="TDP79586.1"/>
    </source>
</evidence>
<dbReference type="InterPro" id="IPR021647">
    <property type="entry name" value="CusF_Ec"/>
</dbReference>
<keyword evidence="3" id="KW-1185">Reference proteome</keyword>
<sequence>MKNLKPLLVALAFAASAPFAIGAHAQAMDHSKMDGMKMDGMAASLSEGEVRKIDKEAKKITLKHGDIKNLDMPGMTMVFQVKDAALLDKVKVGEKVRFTADKADGVIVVTSIEAAK</sequence>
<proteinExistence type="predicted"/>
<accession>A0A4R6R250</accession>
<evidence type="ECO:0000313" key="3">
    <source>
        <dbReference type="Proteomes" id="UP000294593"/>
    </source>
</evidence>
<keyword evidence="1" id="KW-0732">Signal</keyword>
<organism evidence="2 3">
    <name type="scientific">Aquabacterium commune</name>
    <dbReference type="NCBI Taxonomy" id="70586"/>
    <lineage>
        <taxon>Bacteria</taxon>
        <taxon>Pseudomonadati</taxon>
        <taxon>Pseudomonadota</taxon>
        <taxon>Betaproteobacteria</taxon>
        <taxon>Burkholderiales</taxon>
        <taxon>Aquabacterium</taxon>
    </lineage>
</organism>
<dbReference type="AlphaFoldDB" id="A0A4R6R250"/>
<protein>
    <submittedName>
        <fullName evidence="2">Cu/Ag efflux protein CusF</fullName>
    </submittedName>
</protein>
<dbReference type="OrthoDB" id="9180744at2"/>
<reference evidence="2 3" key="1">
    <citation type="submission" date="2019-03" db="EMBL/GenBank/DDBJ databases">
        <title>Genomic Encyclopedia of Type Strains, Phase IV (KMG-IV): sequencing the most valuable type-strain genomes for metagenomic binning, comparative biology and taxonomic classification.</title>
        <authorList>
            <person name="Goeker M."/>
        </authorList>
    </citation>
    <scope>NUCLEOTIDE SEQUENCE [LARGE SCALE GENOMIC DNA]</scope>
    <source>
        <strain evidence="2 3">DSM 11901</strain>
    </source>
</reference>
<dbReference type="InterPro" id="IPR042230">
    <property type="entry name" value="CusF_sf"/>
</dbReference>
<evidence type="ECO:0000256" key="1">
    <source>
        <dbReference type="SAM" id="SignalP"/>
    </source>
</evidence>
<feature type="chain" id="PRO_5020697914" evidence="1">
    <location>
        <begin position="26"/>
        <end position="116"/>
    </location>
</feature>
<comment type="caution">
    <text evidence="2">The sequence shown here is derived from an EMBL/GenBank/DDBJ whole genome shotgun (WGS) entry which is preliminary data.</text>
</comment>
<dbReference type="EMBL" id="SNXW01000012">
    <property type="protein sequence ID" value="TDP79586.1"/>
    <property type="molecule type" value="Genomic_DNA"/>
</dbReference>
<dbReference type="RefSeq" id="WP_133611123.1">
    <property type="nucleotide sequence ID" value="NZ_SNXW01000012.1"/>
</dbReference>
<dbReference type="Pfam" id="PF11604">
    <property type="entry name" value="CusF_Ec"/>
    <property type="match status" value="1"/>
</dbReference>
<dbReference type="Proteomes" id="UP000294593">
    <property type="component" value="Unassembled WGS sequence"/>
</dbReference>
<dbReference type="Gene3D" id="2.40.50.320">
    <property type="entry name" value="Copper binding periplasmic protein CusF"/>
    <property type="match status" value="1"/>
</dbReference>